<organism evidence="3 4">
    <name type="scientific">Stigmatella ashevillensis</name>
    <dbReference type="NCBI Taxonomy" id="2995309"/>
    <lineage>
        <taxon>Bacteria</taxon>
        <taxon>Pseudomonadati</taxon>
        <taxon>Myxococcota</taxon>
        <taxon>Myxococcia</taxon>
        <taxon>Myxococcales</taxon>
        <taxon>Cystobacterineae</taxon>
        <taxon>Archangiaceae</taxon>
        <taxon>Stigmatella</taxon>
    </lineage>
</organism>
<dbReference type="CDD" id="cd00060">
    <property type="entry name" value="FHA"/>
    <property type="match status" value="1"/>
</dbReference>
<dbReference type="EMBL" id="JAQNDM010000002">
    <property type="protein sequence ID" value="MDC0709081.1"/>
    <property type="molecule type" value="Genomic_DNA"/>
</dbReference>
<dbReference type="SUPFAM" id="SSF46565">
    <property type="entry name" value="Chaperone J-domain"/>
    <property type="match status" value="1"/>
</dbReference>
<dbReference type="RefSeq" id="WP_272137334.1">
    <property type="nucleotide sequence ID" value="NZ_JAQNDM010000002.1"/>
</dbReference>
<comment type="caution">
    <text evidence="3">The sequence shown here is derived from an EMBL/GenBank/DDBJ whole genome shotgun (WGS) entry which is preliminary data.</text>
</comment>
<keyword evidence="4" id="KW-1185">Reference proteome</keyword>
<protein>
    <submittedName>
        <fullName evidence="3">FHA domain-containing protein</fullName>
    </submittedName>
</protein>
<dbReference type="SMART" id="SM00240">
    <property type="entry name" value="FHA"/>
    <property type="match status" value="1"/>
</dbReference>
<dbReference type="Proteomes" id="UP001221838">
    <property type="component" value="Unassembled WGS sequence"/>
</dbReference>
<dbReference type="Pfam" id="PF00498">
    <property type="entry name" value="FHA"/>
    <property type="match status" value="1"/>
</dbReference>
<reference evidence="3 4" key="1">
    <citation type="submission" date="2022-11" db="EMBL/GenBank/DDBJ databases">
        <title>Minimal conservation of predation-associated metabolite biosynthetic gene clusters underscores biosynthetic potential of Myxococcota including descriptions for ten novel species: Archangium lansinium sp. nov., Myxococcus landrumus sp. nov., Nannocystis bai.</title>
        <authorList>
            <person name="Ahearne A."/>
            <person name="Stevens C."/>
            <person name="Dowd S."/>
        </authorList>
    </citation>
    <scope>NUCLEOTIDE SEQUENCE [LARGE SCALE GENOMIC DNA]</scope>
    <source>
        <strain evidence="3 4">NCWAL01</strain>
    </source>
</reference>
<accession>A0ABT5DA02</accession>
<evidence type="ECO:0000313" key="4">
    <source>
        <dbReference type="Proteomes" id="UP001221838"/>
    </source>
</evidence>
<dbReference type="PROSITE" id="PS50006">
    <property type="entry name" value="FHA_DOMAIN"/>
    <property type="match status" value="1"/>
</dbReference>
<dbReference type="InterPro" id="IPR036869">
    <property type="entry name" value="J_dom_sf"/>
</dbReference>
<dbReference type="Gene3D" id="2.60.200.20">
    <property type="match status" value="1"/>
</dbReference>
<dbReference type="InterPro" id="IPR000253">
    <property type="entry name" value="FHA_dom"/>
</dbReference>
<proteinExistence type="predicted"/>
<dbReference type="SUPFAM" id="SSF49879">
    <property type="entry name" value="SMAD/FHA domain"/>
    <property type="match status" value="1"/>
</dbReference>
<name>A0ABT5DA02_9BACT</name>
<gene>
    <name evidence="3" type="ORF">POL68_11465</name>
</gene>
<dbReference type="InterPro" id="IPR008984">
    <property type="entry name" value="SMAD_FHA_dom_sf"/>
</dbReference>
<sequence>MFNLSVVVSGTRITTKATLASREIFVGRSKKCHLVLRDETVSGVHCRLIAFEGGALVLDEGSTNGTLLNGELVVRPTIMTADDELRVGPYVLGVQSLVGGASAFSPPRRAESAQHIDPPLSVEARPAEERPRPQARPTELQISQAQVFWRILGFQEPATLEQARAAYEAQVKECCPDTASDLNPWLSERSEQRLREITFAWEYIQRLFRRGLEAA</sequence>
<dbReference type="Gene3D" id="1.10.287.110">
    <property type="entry name" value="DnaJ domain"/>
    <property type="match status" value="1"/>
</dbReference>
<evidence type="ECO:0000256" key="1">
    <source>
        <dbReference type="SAM" id="MobiDB-lite"/>
    </source>
</evidence>
<feature type="region of interest" description="Disordered" evidence="1">
    <location>
        <begin position="105"/>
        <end position="139"/>
    </location>
</feature>
<evidence type="ECO:0000259" key="2">
    <source>
        <dbReference type="PROSITE" id="PS50006"/>
    </source>
</evidence>
<evidence type="ECO:0000313" key="3">
    <source>
        <dbReference type="EMBL" id="MDC0709081.1"/>
    </source>
</evidence>
<feature type="domain" description="FHA" evidence="2">
    <location>
        <begin position="24"/>
        <end position="73"/>
    </location>
</feature>